<organism evidence="10 11">
    <name type="scientific">Lutzomyia longipalpis</name>
    <name type="common">Sand fly</name>
    <dbReference type="NCBI Taxonomy" id="7200"/>
    <lineage>
        <taxon>Eukaryota</taxon>
        <taxon>Metazoa</taxon>
        <taxon>Ecdysozoa</taxon>
        <taxon>Arthropoda</taxon>
        <taxon>Hexapoda</taxon>
        <taxon>Insecta</taxon>
        <taxon>Pterygota</taxon>
        <taxon>Neoptera</taxon>
        <taxon>Endopterygota</taxon>
        <taxon>Diptera</taxon>
        <taxon>Nematocera</taxon>
        <taxon>Psychodoidea</taxon>
        <taxon>Psychodidae</taxon>
        <taxon>Lutzomyia</taxon>
        <taxon>Lutzomyia</taxon>
    </lineage>
</organism>
<dbReference type="InterPro" id="IPR036236">
    <property type="entry name" value="Znf_C2H2_sf"/>
</dbReference>
<dbReference type="PROSITE" id="PS00028">
    <property type="entry name" value="ZINC_FINGER_C2H2_1"/>
    <property type="match status" value="5"/>
</dbReference>
<dbReference type="PANTHER" id="PTHR24406">
    <property type="entry name" value="TRANSCRIPTIONAL REPRESSOR CTCFL-RELATED"/>
    <property type="match status" value="1"/>
</dbReference>
<protein>
    <recommendedName>
        <fullName evidence="9">C2H2-type domain-containing protein</fullName>
    </recommendedName>
</protein>
<dbReference type="SMART" id="SM00355">
    <property type="entry name" value="ZnF_C2H2"/>
    <property type="match status" value="5"/>
</dbReference>
<evidence type="ECO:0000256" key="6">
    <source>
        <dbReference type="ARBA" id="ARBA00023242"/>
    </source>
</evidence>
<evidence type="ECO:0000313" key="11">
    <source>
        <dbReference type="Proteomes" id="UP000092461"/>
    </source>
</evidence>
<feature type="compositionally biased region" description="Polar residues" evidence="8">
    <location>
        <begin position="247"/>
        <end position="256"/>
    </location>
</feature>
<dbReference type="PROSITE" id="PS50157">
    <property type="entry name" value="ZINC_FINGER_C2H2_2"/>
    <property type="match status" value="3"/>
</dbReference>
<accession>A0A1B0GHF4</accession>
<evidence type="ECO:0000256" key="2">
    <source>
        <dbReference type="ARBA" id="ARBA00022723"/>
    </source>
</evidence>
<keyword evidence="11" id="KW-1185">Reference proteome</keyword>
<dbReference type="Proteomes" id="UP000092461">
    <property type="component" value="Unassembled WGS sequence"/>
</dbReference>
<dbReference type="VEuPathDB" id="VectorBase:LLOJ001247"/>
<evidence type="ECO:0000256" key="5">
    <source>
        <dbReference type="ARBA" id="ARBA00022833"/>
    </source>
</evidence>
<evidence type="ECO:0000313" key="10">
    <source>
        <dbReference type="EnsemblMetazoa" id="LLOJ001247-PA"/>
    </source>
</evidence>
<evidence type="ECO:0000256" key="4">
    <source>
        <dbReference type="ARBA" id="ARBA00022771"/>
    </source>
</evidence>
<reference evidence="10" key="1">
    <citation type="submission" date="2020-05" db="UniProtKB">
        <authorList>
            <consortium name="EnsemblMetazoa"/>
        </authorList>
    </citation>
    <scope>IDENTIFICATION</scope>
    <source>
        <strain evidence="10">Jacobina</strain>
    </source>
</reference>
<dbReference type="EnsemblMetazoa" id="LLOJ001247-RA">
    <property type="protein sequence ID" value="LLOJ001247-PA"/>
    <property type="gene ID" value="LLOJ001247"/>
</dbReference>
<comment type="subcellular location">
    <subcellularLocation>
        <location evidence="1">Nucleus</location>
    </subcellularLocation>
</comment>
<evidence type="ECO:0000256" key="7">
    <source>
        <dbReference type="PROSITE-ProRule" id="PRU00042"/>
    </source>
</evidence>
<evidence type="ECO:0000256" key="3">
    <source>
        <dbReference type="ARBA" id="ARBA00022737"/>
    </source>
</evidence>
<dbReference type="SUPFAM" id="SSF57667">
    <property type="entry name" value="beta-beta-alpha zinc fingers"/>
    <property type="match status" value="2"/>
</dbReference>
<keyword evidence="5" id="KW-0862">Zinc</keyword>
<feature type="compositionally biased region" description="Basic and acidic residues" evidence="8">
    <location>
        <begin position="236"/>
        <end position="246"/>
    </location>
</feature>
<name>A0A1B0GHF4_LUTLO</name>
<dbReference type="InterPro" id="IPR050888">
    <property type="entry name" value="ZnF_C2H2-type_TF"/>
</dbReference>
<dbReference type="GO" id="GO:0005634">
    <property type="term" value="C:nucleus"/>
    <property type="evidence" value="ECO:0007669"/>
    <property type="project" value="UniProtKB-SubCell"/>
</dbReference>
<dbReference type="InterPro" id="IPR013087">
    <property type="entry name" value="Znf_C2H2_type"/>
</dbReference>
<dbReference type="GO" id="GO:0008270">
    <property type="term" value="F:zinc ion binding"/>
    <property type="evidence" value="ECO:0007669"/>
    <property type="project" value="UniProtKB-KW"/>
</dbReference>
<dbReference type="Gene3D" id="3.30.160.60">
    <property type="entry name" value="Classic Zinc Finger"/>
    <property type="match status" value="2"/>
</dbReference>
<evidence type="ECO:0000256" key="1">
    <source>
        <dbReference type="ARBA" id="ARBA00004123"/>
    </source>
</evidence>
<sequence>MESDDSREIVVQASIFEGDAVESGDDLDEEIPAVMFTCQYCEKYFKSRETYEIHSQMHVDRNLRRCDYCENWYHTDEQLEIHLRDHLDMKPFFCRVCGDRFSNQHGLEHHLQLHGGIKLFRCVFCFEMFSVLDQLNNHLVLHAPPSVYKFQEVTEETPEVSKEADVPRECQKIPPILPVVVEGAEEERPTSPDHATKRLMAKLPKLAPKDGDRPPPRASKVIAKTPPKSNISQTKDPPRGGPRDRNSPTTSAPANNRRQKPVEDTDSTGRCRNCGIHFATAKKLRVHLRQCRHSKNICRAKR</sequence>
<feature type="region of interest" description="Disordered" evidence="8">
    <location>
        <begin position="204"/>
        <end position="271"/>
    </location>
</feature>
<proteinExistence type="predicted"/>
<dbReference type="Pfam" id="PF00096">
    <property type="entry name" value="zf-C2H2"/>
    <property type="match status" value="1"/>
</dbReference>
<keyword evidence="2" id="KW-0479">Metal-binding</keyword>
<feature type="domain" description="C2H2-type" evidence="9">
    <location>
        <begin position="92"/>
        <end position="119"/>
    </location>
</feature>
<keyword evidence="4 7" id="KW-0863">Zinc-finger</keyword>
<keyword evidence="6" id="KW-0539">Nucleus</keyword>
<feature type="compositionally biased region" description="Basic and acidic residues" evidence="8">
    <location>
        <begin position="260"/>
        <end position="269"/>
    </location>
</feature>
<dbReference type="AlphaFoldDB" id="A0A1B0GHF4"/>
<feature type="domain" description="C2H2-type" evidence="9">
    <location>
        <begin position="64"/>
        <end position="91"/>
    </location>
</feature>
<dbReference type="EMBL" id="AJWK01004549">
    <property type="status" value="NOT_ANNOTATED_CDS"/>
    <property type="molecule type" value="Genomic_DNA"/>
</dbReference>
<feature type="domain" description="C2H2-type" evidence="9">
    <location>
        <begin position="36"/>
        <end position="63"/>
    </location>
</feature>
<evidence type="ECO:0000256" key="8">
    <source>
        <dbReference type="SAM" id="MobiDB-lite"/>
    </source>
</evidence>
<dbReference type="VEuPathDB" id="VectorBase:LLONM1_003251"/>
<evidence type="ECO:0000259" key="9">
    <source>
        <dbReference type="PROSITE" id="PS50157"/>
    </source>
</evidence>
<keyword evidence="3" id="KW-0677">Repeat</keyword>